<feature type="domain" description="AAA+ ATPase" evidence="2">
    <location>
        <begin position="337"/>
        <end position="486"/>
    </location>
</feature>
<dbReference type="PANTHER" id="PTHR43718:SF2">
    <property type="entry name" value="LON PROTEASE HOMOLOG, MITOCHONDRIAL"/>
    <property type="match status" value="1"/>
</dbReference>
<dbReference type="Pfam" id="PF00004">
    <property type="entry name" value="AAA"/>
    <property type="match status" value="1"/>
</dbReference>
<dbReference type="RefSeq" id="WP_207182755.1">
    <property type="nucleotide sequence ID" value="NZ_AP024145.1"/>
</dbReference>
<evidence type="ECO:0000313" key="4">
    <source>
        <dbReference type="Proteomes" id="UP000663508"/>
    </source>
</evidence>
<dbReference type="SMART" id="SM00382">
    <property type="entry name" value="AAA"/>
    <property type="match status" value="1"/>
</dbReference>
<evidence type="ECO:0000256" key="1">
    <source>
        <dbReference type="SAM" id="MobiDB-lite"/>
    </source>
</evidence>
<accession>A0A8H9C6D7</accession>
<dbReference type="PANTHER" id="PTHR43718">
    <property type="entry name" value="LON PROTEASE"/>
    <property type="match status" value="1"/>
</dbReference>
<dbReference type="GO" id="GO:0007005">
    <property type="term" value="P:mitochondrion organization"/>
    <property type="evidence" value="ECO:0007669"/>
    <property type="project" value="TreeGrafter"/>
</dbReference>
<dbReference type="GO" id="GO:0004252">
    <property type="term" value="F:serine-type endopeptidase activity"/>
    <property type="evidence" value="ECO:0007669"/>
    <property type="project" value="InterPro"/>
</dbReference>
<dbReference type="Proteomes" id="UP000663508">
    <property type="component" value="Chromosome"/>
</dbReference>
<dbReference type="EMBL" id="AP024145">
    <property type="protein sequence ID" value="BCM83721.1"/>
    <property type="molecule type" value="Genomic_DNA"/>
</dbReference>
<dbReference type="SUPFAM" id="SSF52540">
    <property type="entry name" value="P-loop containing nucleoside triphosphate hydrolases"/>
    <property type="match status" value="1"/>
</dbReference>
<organism evidence="3 4">
    <name type="scientific">Methylobacterium indicum</name>
    <dbReference type="NCBI Taxonomy" id="1775910"/>
    <lineage>
        <taxon>Bacteria</taxon>
        <taxon>Pseudomonadati</taxon>
        <taxon>Pseudomonadota</taxon>
        <taxon>Alphaproteobacteria</taxon>
        <taxon>Hyphomicrobiales</taxon>
        <taxon>Methylobacteriaceae</taxon>
        <taxon>Methylobacterium</taxon>
    </lineage>
</organism>
<dbReference type="GO" id="GO:0003697">
    <property type="term" value="F:single-stranded DNA binding"/>
    <property type="evidence" value="ECO:0007669"/>
    <property type="project" value="TreeGrafter"/>
</dbReference>
<dbReference type="InterPro" id="IPR027065">
    <property type="entry name" value="Lon_Prtase"/>
</dbReference>
<dbReference type="Gene3D" id="3.40.50.300">
    <property type="entry name" value="P-loop containing nucleotide triphosphate hydrolases"/>
    <property type="match status" value="1"/>
</dbReference>
<sequence>MSSTAYKAAAEIRALILNPVLVAGPREPRAPLAAINRVFGGEHMQWDAMVDMDAVLRPLARRDGLPGECKHALQAAITKPSAATATRAERALLAACNREGLPDGLPTALFEAARLLPYHAAALGSAEAAARISARSLDVAWTYLRGSDVGRGWLALRAALLWASDAQEDLSDVKYKPRPLFDRLTAFDLQAMTFARSFAAIAKAEEMISDEDAILRGGAGASASDMARAGDLPGLDEDLPTLGAILDAARPSALASRPAPGLVVVPSLAHLPEPAKSTRDRRDSPRAEFERIENKPLPLLPAPDPHAFAEAGAARAPWLRPVFEVLAQDLVGAPYARIRPTAFVSRPGTGKTAAIRAVAQGLGLALRVYNAAGAADGSFGSTSRQWSTGRGSIPLQTALAEGVANFVVGIDEIEKSSPDRRNGSLQDALLPFLERESARQIFDTFIEANVNLSAVSFIVTANTLDGVPGPLRDRLRILEVPSPRPEHLPIVAANLVAEIRAERGLDEAWVPDLDEDELALLARHWKGGSLRPLRRLVETLVAGRDRLAPRH</sequence>
<dbReference type="GO" id="GO:0006515">
    <property type="term" value="P:protein quality control for misfolded or incompletely synthesized proteins"/>
    <property type="evidence" value="ECO:0007669"/>
    <property type="project" value="TreeGrafter"/>
</dbReference>
<dbReference type="GO" id="GO:0005524">
    <property type="term" value="F:ATP binding"/>
    <property type="evidence" value="ECO:0007669"/>
    <property type="project" value="InterPro"/>
</dbReference>
<dbReference type="KEGG" id="mind:mvi_21820"/>
<evidence type="ECO:0000259" key="2">
    <source>
        <dbReference type="SMART" id="SM00382"/>
    </source>
</evidence>
<dbReference type="InterPro" id="IPR003593">
    <property type="entry name" value="AAA+_ATPase"/>
</dbReference>
<protein>
    <recommendedName>
        <fullName evidence="2">AAA+ ATPase domain-containing protein</fullName>
    </recommendedName>
</protein>
<dbReference type="GO" id="GO:0051131">
    <property type="term" value="P:chaperone-mediated protein complex assembly"/>
    <property type="evidence" value="ECO:0007669"/>
    <property type="project" value="TreeGrafter"/>
</dbReference>
<reference evidence="3" key="1">
    <citation type="submission" date="2020-11" db="EMBL/GenBank/DDBJ databases">
        <title>Complete genome sequence of a novel pathogenic Methylobacterium strain isolated from rice in Vietnam.</title>
        <authorList>
            <person name="Lai K."/>
            <person name="Okazaki S."/>
            <person name="Higashi K."/>
            <person name="Mori H."/>
            <person name="Toyoda A."/>
            <person name="Kurokawa K."/>
        </authorList>
    </citation>
    <scope>NUCLEOTIDE SEQUENCE</scope>
    <source>
        <strain evidence="3">VL1</strain>
    </source>
</reference>
<name>A0A8H9C6D7_9HYPH</name>
<dbReference type="InterPro" id="IPR027417">
    <property type="entry name" value="P-loop_NTPase"/>
</dbReference>
<feature type="region of interest" description="Disordered" evidence="1">
    <location>
        <begin position="273"/>
        <end position="296"/>
    </location>
</feature>
<dbReference type="AlphaFoldDB" id="A0A8H9C6D7"/>
<evidence type="ECO:0000313" key="3">
    <source>
        <dbReference type="EMBL" id="BCM83721.1"/>
    </source>
</evidence>
<proteinExistence type="predicted"/>
<feature type="compositionally biased region" description="Basic and acidic residues" evidence="1">
    <location>
        <begin position="276"/>
        <end position="294"/>
    </location>
</feature>
<dbReference type="GO" id="GO:0004176">
    <property type="term" value="F:ATP-dependent peptidase activity"/>
    <property type="evidence" value="ECO:0007669"/>
    <property type="project" value="InterPro"/>
</dbReference>
<dbReference type="GO" id="GO:0016887">
    <property type="term" value="F:ATP hydrolysis activity"/>
    <property type="evidence" value="ECO:0007669"/>
    <property type="project" value="InterPro"/>
</dbReference>
<gene>
    <name evidence="3" type="ORF">mvi_21820</name>
</gene>
<dbReference type="InterPro" id="IPR003959">
    <property type="entry name" value="ATPase_AAA_core"/>
</dbReference>